<feature type="domain" description="Phospholipid/glycerol acyltransferase" evidence="4">
    <location>
        <begin position="75"/>
        <end position="214"/>
    </location>
</feature>
<dbReference type="InterPro" id="IPR002123">
    <property type="entry name" value="Plipid/glycerol_acylTrfase"/>
</dbReference>
<accession>A0A7W5ZLC3</accession>
<evidence type="ECO:0000256" key="3">
    <source>
        <dbReference type="ARBA" id="ARBA00023315"/>
    </source>
</evidence>
<dbReference type="RefSeq" id="WP_183972834.1">
    <property type="nucleotide sequence ID" value="NZ_JACIBY010000003.1"/>
</dbReference>
<dbReference type="AlphaFoldDB" id="A0A7W5ZLC3"/>
<proteinExistence type="predicted"/>
<gene>
    <name evidence="5" type="ORF">FHS57_001908</name>
</gene>
<dbReference type="PANTHER" id="PTHR10434:SF11">
    <property type="entry name" value="1-ACYL-SN-GLYCEROL-3-PHOSPHATE ACYLTRANSFERASE"/>
    <property type="match status" value="1"/>
</dbReference>
<organism evidence="5 6">
    <name type="scientific">Runella defluvii</name>
    <dbReference type="NCBI Taxonomy" id="370973"/>
    <lineage>
        <taxon>Bacteria</taxon>
        <taxon>Pseudomonadati</taxon>
        <taxon>Bacteroidota</taxon>
        <taxon>Cytophagia</taxon>
        <taxon>Cytophagales</taxon>
        <taxon>Spirosomataceae</taxon>
        <taxon>Runella</taxon>
    </lineage>
</organism>
<evidence type="ECO:0000259" key="4">
    <source>
        <dbReference type="SMART" id="SM00563"/>
    </source>
</evidence>
<reference evidence="5 6" key="1">
    <citation type="submission" date="2020-08" db="EMBL/GenBank/DDBJ databases">
        <title>Genomic Encyclopedia of Type Strains, Phase IV (KMG-IV): sequencing the most valuable type-strain genomes for metagenomic binning, comparative biology and taxonomic classification.</title>
        <authorList>
            <person name="Goeker M."/>
        </authorList>
    </citation>
    <scope>NUCLEOTIDE SEQUENCE [LARGE SCALE GENOMIC DNA]</scope>
    <source>
        <strain evidence="5 6">DSM 17976</strain>
    </source>
</reference>
<dbReference type="Proteomes" id="UP000541352">
    <property type="component" value="Unassembled WGS sequence"/>
</dbReference>
<dbReference type="GO" id="GO:0006654">
    <property type="term" value="P:phosphatidic acid biosynthetic process"/>
    <property type="evidence" value="ECO:0007669"/>
    <property type="project" value="TreeGrafter"/>
</dbReference>
<dbReference type="EMBL" id="JACIBY010000003">
    <property type="protein sequence ID" value="MBB3837911.1"/>
    <property type="molecule type" value="Genomic_DNA"/>
</dbReference>
<evidence type="ECO:0000313" key="6">
    <source>
        <dbReference type="Proteomes" id="UP000541352"/>
    </source>
</evidence>
<comment type="caution">
    <text evidence="5">The sequence shown here is derived from an EMBL/GenBank/DDBJ whole genome shotgun (WGS) entry which is preliminary data.</text>
</comment>
<dbReference type="Pfam" id="PF01553">
    <property type="entry name" value="Acyltransferase"/>
    <property type="match status" value="1"/>
</dbReference>
<evidence type="ECO:0000313" key="5">
    <source>
        <dbReference type="EMBL" id="MBB3837911.1"/>
    </source>
</evidence>
<keyword evidence="2 5" id="KW-0808">Transferase</keyword>
<dbReference type="SUPFAM" id="SSF69593">
    <property type="entry name" value="Glycerol-3-phosphate (1)-acyltransferase"/>
    <property type="match status" value="1"/>
</dbReference>
<comment type="pathway">
    <text evidence="1">Lipid metabolism.</text>
</comment>
<dbReference type="PANTHER" id="PTHR10434">
    <property type="entry name" value="1-ACYL-SN-GLYCEROL-3-PHOSPHATE ACYLTRANSFERASE"/>
    <property type="match status" value="1"/>
</dbReference>
<sequence length="277" mass="31850">MASERPISRYSFLPKWLSWLDFLGFLEKDPFGNSLFIKRLLISGIGWFTYWRFTVVNKTVIEGIEHLENLPDNNVLFLSNHQTYFADVISFYHIFSSVKWGFKSTIVPPLYLLAPRARSYYVAASETMKAGIVPKLFGLGGALTVERSWRAEGKNVKRERDSKAGDKVYQALGHGWVVSFPQGTTSPYAPIRKGTAHLILENNPIVIPVVINGFRRAFDKKGLRFKKRNTTLTVRFKAPIEFDQSMSVEEMVERIRKEIEQEIPYDKMKWMQGEGEG</sequence>
<protein>
    <submittedName>
        <fullName evidence="5">1-acyl-sn-glycerol-3-phosphate acyltransferase</fullName>
    </submittedName>
</protein>
<evidence type="ECO:0000256" key="1">
    <source>
        <dbReference type="ARBA" id="ARBA00005189"/>
    </source>
</evidence>
<dbReference type="GO" id="GO:0003841">
    <property type="term" value="F:1-acylglycerol-3-phosphate O-acyltransferase activity"/>
    <property type="evidence" value="ECO:0007669"/>
    <property type="project" value="TreeGrafter"/>
</dbReference>
<dbReference type="SMART" id="SM00563">
    <property type="entry name" value="PlsC"/>
    <property type="match status" value="1"/>
</dbReference>
<keyword evidence="6" id="KW-1185">Reference proteome</keyword>
<evidence type="ECO:0000256" key="2">
    <source>
        <dbReference type="ARBA" id="ARBA00022679"/>
    </source>
</evidence>
<keyword evidence="3 5" id="KW-0012">Acyltransferase</keyword>
<dbReference type="CDD" id="cd07989">
    <property type="entry name" value="LPLAT_AGPAT-like"/>
    <property type="match status" value="1"/>
</dbReference>
<name>A0A7W5ZLC3_9BACT</name>